<protein>
    <submittedName>
        <fullName evidence="1">Uncharacterized protein</fullName>
    </submittedName>
</protein>
<accession>A0A381U943</accession>
<name>A0A381U943_9ZZZZ</name>
<dbReference type="AlphaFoldDB" id="A0A381U943"/>
<gene>
    <name evidence="1" type="ORF">METZ01_LOCUS77609</name>
</gene>
<evidence type="ECO:0000313" key="1">
    <source>
        <dbReference type="EMBL" id="SVA24755.1"/>
    </source>
</evidence>
<reference evidence="1" key="1">
    <citation type="submission" date="2018-05" db="EMBL/GenBank/DDBJ databases">
        <authorList>
            <person name="Lanie J.A."/>
            <person name="Ng W.-L."/>
            <person name="Kazmierczak K.M."/>
            <person name="Andrzejewski T.M."/>
            <person name="Davidsen T.M."/>
            <person name="Wayne K.J."/>
            <person name="Tettelin H."/>
            <person name="Glass J.I."/>
            <person name="Rusch D."/>
            <person name="Podicherti R."/>
            <person name="Tsui H.-C.T."/>
            <person name="Winkler M.E."/>
        </authorList>
    </citation>
    <scope>NUCLEOTIDE SEQUENCE</scope>
</reference>
<organism evidence="1">
    <name type="scientific">marine metagenome</name>
    <dbReference type="NCBI Taxonomy" id="408172"/>
    <lineage>
        <taxon>unclassified sequences</taxon>
        <taxon>metagenomes</taxon>
        <taxon>ecological metagenomes</taxon>
    </lineage>
</organism>
<proteinExistence type="predicted"/>
<sequence length="81" mass="9211">MQLFATSASVHNIPYNDRSSVSITRFRRTSYWFVMLRHDRIHQATAVAPVVQLVGISHVAALHEITKVSRRVDEQGSKFTS</sequence>
<dbReference type="EMBL" id="UINC01005982">
    <property type="protein sequence ID" value="SVA24755.1"/>
    <property type="molecule type" value="Genomic_DNA"/>
</dbReference>